<protein>
    <submittedName>
        <fullName evidence="6">Cellulose signaling associated protein ENVOY</fullName>
    </submittedName>
</protein>
<proteinExistence type="predicted"/>
<dbReference type="KEGG" id="maw:19247768"/>
<reference evidence="6 7" key="1">
    <citation type="journal article" date="2011" name="PLoS Genet.">
        <title>Genome sequencing and comparative transcriptomics of the model entomopathogenic fungi Metarhizium anisopliae and M. acridum.</title>
        <authorList>
            <person name="Gao Q."/>
            <person name="Jin K."/>
            <person name="Ying S.H."/>
            <person name="Zhang Y."/>
            <person name="Xiao G."/>
            <person name="Shang Y."/>
            <person name="Duan Z."/>
            <person name="Hu X."/>
            <person name="Xie X.Q."/>
            <person name="Zhou G."/>
            <person name="Peng G."/>
            <person name="Luo Z."/>
            <person name="Huang W."/>
            <person name="Wang B."/>
            <person name="Fang W."/>
            <person name="Wang S."/>
            <person name="Zhong Y."/>
            <person name="Ma L.J."/>
            <person name="St Leger R.J."/>
            <person name="Zhao G.P."/>
            <person name="Pei Y."/>
            <person name="Feng M.G."/>
            <person name="Xia Y."/>
            <person name="Wang C."/>
        </authorList>
    </citation>
    <scope>NUCLEOTIDE SEQUENCE [LARGE SCALE GENOMIC DNA]</scope>
    <source>
        <strain evidence="6 7">CQMa 102</strain>
    </source>
</reference>
<dbReference type="PANTHER" id="PTHR47429:SF7">
    <property type="entry name" value="GATA-FACTOR"/>
    <property type="match status" value="1"/>
</dbReference>
<dbReference type="Proteomes" id="UP000002499">
    <property type="component" value="Unassembled WGS sequence"/>
</dbReference>
<keyword evidence="1" id="KW-0285">Flavoprotein</keyword>
<dbReference type="EMBL" id="GL698490">
    <property type="protein sequence ID" value="EFY90463.1"/>
    <property type="molecule type" value="Genomic_DNA"/>
</dbReference>
<evidence type="ECO:0000256" key="2">
    <source>
        <dbReference type="ARBA" id="ARBA00022643"/>
    </source>
</evidence>
<dbReference type="Pfam" id="PF13426">
    <property type="entry name" value="PAS_9"/>
    <property type="match status" value="1"/>
</dbReference>
<dbReference type="GeneID" id="19247768"/>
<dbReference type="OMA" id="ADPVMYP"/>
<dbReference type="InParanoid" id="E9E0Q9"/>
<dbReference type="NCBIfam" id="TIGR00229">
    <property type="entry name" value="sensory_box"/>
    <property type="match status" value="1"/>
</dbReference>
<dbReference type="AlphaFoldDB" id="E9E0Q9"/>
<gene>
    <name evidence="6" type="ORF">MAC_03457</name>
</gene>
<dbReference type="SUPFAM" id="SSF55785">
    <property type="entry name" value="PYP-like sensor domain (PAS domain)"/>
    <property type="match status" value="1"/>
</dbReference>
<evidence type="ECO:0000256" key="1">
    <source>
        <dbReference type="ARBA" id="ARBA00022630"/>
    </source>
</evidence>
<sequence>MASHVEIVMNPWEAQALDYHFRAETLPPTQGKPSSVSRSPWKTMPEPVFYPGLYSATGFDIMGVLVGILFEDILSKWLLTQPKMSLRNRPNPQIEIEKLDCSVALVLCDLEQPDNPIVYASDAFCDLTGYSQAEVLGQNCRFLQKPHPSSWGESKSKPKHDKPAASKMRHALQAGREIQLQVLNYRKDGHQFNNLVSIIPVALNGSGYRYAVGLLGEVS</sequence>
<dbReference type="RefSeq" id="XP_007809797.1">
    <property type="nucleotide sequence ID" value="XM_007811606.1"/>
</dbReference>
<dbReference type="PANTHER" id="PTHR47429">
    <property type="entry name" value="PROTEIN TWIN LOV 1"/>
    <property type="match status" value="1"/>
</dbReference>
<dbReference type="Gene3D" id="3.30.450.20">
    <property type="entry name" value="PAS domain"/>
    <property type="match status" value="1"/>
</dbReference>
<keyword evidence="2" id="KW-0288">FMN</keyword>
<dbReference type="InterPro" id="IPR000014">
    <property type="entry name" value="PAS"/>
</dbReference>
<dbReference type="STRING" id="655827.E9E0Q9"/>
<evidence type="ECO:0000259" key="5">
    <source>
        <dbReference type="PROSITE" id="PS50112"/>
    </source>
</evidence>
<dbReference type="CDD" id="cd00130">
    <property type="entry name" value="PAS"/>
    <property type="match status" value="1"/>
</dbReference>
<dbReference type="eggNOG" id="ENOG502QQR1">
    <property type="taxonomic scope" value="Eukaryota"/>
</dbReference>
<evidence type="ECO:0000313" key="7">
    <source>
        <dbReference type="Proteomes" id="UP000002499"/>
    </source>
</evidence>
<keyword evidence="7" id="KW-1185">Reference proteome</keyword>
<dbReference type="HOGENOM" id="CLU_080231_0_1_1"/>
<dbReference type="GO" id="GO:0005634">
    <property type="term" value="C:nucleus"/>
    <property type="evidence" value="ECO:0007669"/>
    <property type="project" value="TreeGrafter"/>
</dbReference>
<dbReference type="PROSITE" id="PS50112">
    <property type="entry name" value="PAS"/>
    <property type="match status" value="1"/>
</dbReference>
<evidence type="ECO:0000256" key="3">
    <source>
        <dbReference type="ARBA" id="ARBA00022991"/>
    </source>
</evidence>
<name>E9E0Q9_METAQ</name>
<evidence type="ECO:0000256" key="4">
    <source>
        <dbReference type="SAM" id="MobiDB-lite"/>
    </source>
</evidence>
<keyword evidence="3" id="KW-0157">Chromophore</keyword>
<feature type="region of interest" description="Disordered" evidence="4">
    <location>
        <begin position="147"/>
        <end position="168"/>
    </location>
</feature>
<dbReference type="InterPro" id="IPR035965">
    <property type="entry name" value="PAS-like_dom_sf"/>
</dbReference>
<evidence type="ECO:0000313" key="6">
    <source>
        <dbReference type="EMBL" id="EFY90463.1"/>
    </source>
</evidence>
<accession>E9E0Q9</accession>
<organism evidence="7">
    <name type="scientific">Metarhizium acridum (strain CQMa 102)</name>
    <dbReference type="NCBI Taxonomy" id="655827"/>
    <lineage>
        <taxon>Eukaryota</taxon>
        <taxon>Fungi</taxon>
        <taxon>Dikarya</taxon>
        <taxon>Ascomycota</taxon>
        <taxon>Pezizomycotina</taxon>
        <taxon>Sordariomycetes</taxon>
        <taxon>Hypocreomycetidae</taxon>
        <taxon>Hypocreales</taxon>
        <taxon>Clavicipitaceae</taxon>
        <taxon>Metarhizium</taxon>
    </lineage>
</organism>
<feature type="domain" description="PAS" evidence="5">
    <location>
        <begin position="114"/>
        <end position="175"/>
    </location>
</feature>
<dbReference type="OrthoDB" id="447251at2759"/>